<evidence type="ECO:0000313" key="1">
    <source>
        <dbReference type="EMBL" id="MDT0684169.1"/>
    </source>
</evidence>
<protein>
    <submittedName>
        <fullName evidence="1">Uncharacterized protein</fullName>
    </submittedName>
</protein>
<dbReference type="RefSeq" id="WP_311693409.1">
    <property type="nucleotide sequence ID" value="NZ_JAVRHL010000004.1"/>
</dbReference>
<gene>
    <name evidence="1" type="ORF">RM543_15900</name>
</gene>
<organism evidence="1 2">
    <name type="scientific">Tropicimonas omnivorans</name>
    <dbReference type="NCBI Taxonomy" id="3075590"/>
    <lineage>
        <taxon>Bacteria</taxon>
        <taxon>Pseudomonadati</taxon>
        <taxon>Pseudomonadota</taxon>
        <taxon>Alphaproteobacteria</taxon>
        <taxon>Rhodobacterales</taxon>
        <taxon>Roseobacteraceae</taxon>
        <taxon>Tropicimonas</taxon>
    </lineage>
</organism>
<reference evidence="1 2" key="1">
    <citation type="submission" date="2023-09" db="EMBL/GenBank/DDBJ databases">
        <authorList>
            <person name="Rey-Velasco X."/>
        </authorList>
    </citation>
    <scope>NUCLEOTIDE SEQUENCE [LARGE SCALE GENOMIC DNA]</scope>
    <source>
        <strain evidence="1 2">F158</strain>
    </source>
</reference>
<dbReference type="EMBL" id="JAVRHL010000004">
    <property type="protein sequence ID" value="MDT0684169.1"/>
    <property type="molecule type" value="Genomic_DNA"/>
</dbReference>
<dbReference type="Proteomes" id="UP001265259">
    <property type="component" value="Unassembled WGS sequence"/>
</dbReference>
<keyword evidence="2" id="KW-1185">Reference proteome</keyword>
<name>A0ABU3DKC5_9RHOB</name>
<accession>A0ABU3DKC5</accession>
<evidence type="ECO:0000313" key="2">
    <source>
        <dbReference type="Proteomes" id="UP001265259"/>
    </source>
</evidence>
<comment type="caution">
    <text evidence="1">The sequence shown here is derived from an EMBL/GenBank/DDBJ whole genome shotgun (WGS) entry which is preliminary data.</text>
</comment>
<sequence>MVALPVSAQDIQWNLVDTGVLPHSSHGEGIEMRIQPDPVPNGLFGNENLDDLLLALCNHYAPSVIPFVQQQTDIEEPNLVAVRIVSGGEVGRYVLETFAISDGQCGGTL</sequence>
<proteinExistence type="predicted"/>